<dbReference type="EMBL" id="OBEL01000001">
    <property type="protein sequence ID" value="SNZ08396.1"/>
    <property type="molecule type" value="Genomic_DNA"/>
</dbReference>
<evidence type="ECO:0000313" key="6">
    <source>
        <dbReference type="Proteomes" id="UP000219439"/>
    </source>
</evidence>
<dbReference type="Pfam" id="PF00392">
    <property type="entry name" value="GntR"/>
    <property type="match status" value="1"/>
</dbReference>
<accession>A0A285NKJ1</accession>
<keyword evidence="1" id="KW-0805">Transcription regulation</keyword>
<dbReference type="Gene3D" id="1.10.10.10">
    <property type="entry name" value="Winged helix-like DNA-binding domain superfamily/Winged helix DNA-binding domain"/>
    <property type="match status" value="1"/>
</dbReference>
<evidence type="ECO:0000313" key="5">
    <source>
        <dbReference type="EMBL" id="SNZ08396.1"/>
    </source>
</evidence>
<dbReference type="PROSITE" id="PS50949">
    <property type="entry name" value="HTH_GNTR"/>
    <property type="match status" value="1"/>
</dbReference>
<dbReference type="GO" id="GO:0003700">
    <property type="term" value="F:DNA-binding transcription factor activity"/>
    <property type="evidence" value="ECO:0007669"/>
    <property type="project" value="InterPro"/>
</dbReference>
<dbReference type="RefSeq" id="WP_210200786.1">
    <property type="nucleotide sequence ID" value="NZ_OBEL01000001.1"/>
</dbReference>
<dbReference type="InterPro" id="IPR000524">
    <property type="entry name" value="Tscrpt_reg_HTH_GntR"/>
</dbReference>
<dbReference type="Proteomes" id="UP000219439">
    <property type="component" value="Unassembled WGS sequence"/>
</dbReference>
<dbReference type="InterPro" id="IPR011711">
    <property type="entry name" value="GntR_C"/>
</dbReference>
<evidence type="ECO:0000256" key="2">
    <source>
        <dbReference type="ARBA" id="ARBA00023125"/>
    </source>
</evidence>
<dbReference type="PANTHER" id="PTHR43537">
    <property type="entry name" value="TRANSCRIPTIONAL REGULATOR, GNTR FAMILY"/>
    <property type="match status" value="1"/>
</dbReference>
<organism evidence="5 6">
    <name type="scientific">Cohaesibacter gelatinilyticus</name>
    <dbReference type="NCBI Taxonomy" id="372072"/>
    <lineage>
        <taxon>Bacteria</taxon>
        <taxon>Pseudomonadati</taxon>
        <taxon>Pseudomonadota</taxon>
        <taxon>Alphaproteobacteria</taxon>
        <taxon>Hyphomicrobiales</taxon>
        <taxon>Cohaesibacteraceae</taxon>
    </lineage>
</organism>
<dbReference type="SMART" id="SM00345">
    <property type="entry name" value="HTH_GNTR"/>
    <property type="match status" value="1"/>
</dbReference>
<feature type="domain" description="HTH gntR-type" evidence="4">
    <location>
        <begin position="10"/>
        <end position="77"/>
    </location>
</feature>
<dbReference type="SUPFAM" id="SSF46785">
    <property type="entry name" value="Winged helix' DNA-binding domain"/>
    <property type="match status" value="1"/>
</dbReference>
<proteinExistence type="predicted"/>
<dbReference type="SMART" id="SM00895">
    <property type="entry name" value="FCD"/>
    <property type="match status" value="1"/>
</dbReference>
<name>A0A285NKJ1_9HYPH</name>
<keyword evidence="3" id="KW-0804">Transcription</keyword>
<dbReference type="SUPFAM" id="SSF48008">
    <property type="entry name" value="GntR ligand-binding domain-like"/>
    <property type="match status" value="1"/>
</dbReference>
<dbReference type="Gene3D" id="1.20.120.530">
    <property type="entry name" value="GntR ligand-binding domain-like"/>
    <property type="match status" value="1"/>
</dbReference>
<sequence>MFGRQKEESATVVNLLADQVRRDISFGVLPPDTKLKIEELRGRYGGSAHSLREALRLLSNEGLVEATAQRGFRVSSATLDDQQDIMRLRREIETTGLRWAMEHGDLQWEGRIMAAQHALKAITTQLQQDPTGFALDWDEANRHFHATLIEASRSPRLMEIQNSLFEQSRRFRLAALRESQIDFEATLTVINELVAAILTKQETEAVNILQKLIIH</sequence>
<dbReference type="InterPro" id="IPR008920">
    <property type="entry name" value="TF_FadR/GntR_C"/>
</dbReference>
<reference evidence="5 6" key="1">
    <citation type="submission" date="2017-09" db="EMBL/GenBank/DDBJ databases">
        <authorList>
            <person name="Ehlers B."/>
            <person name="Leendertz F.H."/>
        </authorList>
    </citation>
    <scope>NUCLEOTIDE SEQUENCE [LARGE SCALE GENOMIC DNA]</scope>
    <source>
        <strain evidence="5 6">DSM 18289</strain>
    </source>
</reference>
<evidence type="ECO:0000256" key="1">
    <source>
        <dbReference type="ARBA" id="ARBA00023015"/>
    </source>
</evidence>
<protein>
    <submittedName>
        <fullName evidence="5">Transcriptional regulator, GntR family</fullName>
    </submittedName>
</protein>
<dbReference type="InterPro" id="IPR036388">
    <property type="entry name" value="WH-like_DNA-bd_sf"/>
</dbReference>
<dbReference type="AlphaFoldDB" id="A0A285NKJ1"/>
<dbReference type="PANTHER" id="PTHR43537:SF20">
    <property type="entry name" value="HTH-TYPE TRANSCRIPTIONAL REPRESSOR GLAR"/>
    <property type="match status" value="1"/>
</dbReference>
<evidence type="ECO:0000256" key="3">
    <source>
        <dbReference type="ARBA" id="ARBA00023163"/>
    </source>
</evidence>
<dbReference type="InterPro" id="IPR036390">
    <property type="entry name" value="WH_DNA-bd_sf"/>
</dbReference>
<gene>
    <name evidence="5" type="ORF">SAMN06265368_1649</name>
</gene>
<dbReference type="GO" id="GO:0003677">
    <property type="term" value="F:DNA binding"/>
    <property type="evidence" value="ECO:0007669"/>
    <property type="project" value="UniProtKB-KW"/>
</dbReference>
<keyword evidence="6" id="KW-1185">Reference proteome</keyword>
<dbReference type="Pfam" id="PF07729">
    <property type="entry name" value="FCD"/>
    <property type="match status" value="1"/>
</dbReference>
<keyword evidence="2" id="KW-0238">DNA-binding</keyword>
<evidence type="ECO:0000259" key="4">
    <source>
        <dbReference type="PROSITE" id="PS50949"/>
    </source>
</evidence>